<name>A0A645EMX4_9ZZZZ</name>
<protein>
    <submittedName>
        <fullName evidence="1">Uncharacterized protein</fullName>
    </submittedName>
</protein>
<dbReference type="EMBL" id="VSSQ01048750">
    <property type="protein sequence ID" value="MPN02796.1"/>
    <property type="molecule type" value="Genomic_DNA"/>
</dbReference>
<sequence>MLAPDAVSVADEPEQIVAGELLAETVGKELTVTVATAVFVPPAAVPVTV</sequence>
<proteinExistence type="predicted"/>
<comment type="caution">
    <text evidence="1">The sequence shown here is derived from an EMBL/GenBank/DDBJ whole genome shotgun (WGS) entry which is preliminary data.</text>
</comment>
<organism evidence="1">
    <name type="scientific">bioreactor metagenome</name>
    <dbReference type="NCBI Taxonomy" id="1076179"/>
    <lineage>
        <taxon>unclassified sequences</taxon>
        <taxon>metagenomes</taxon>
        <taxon>ecological metagenomes</taxon>
    </lineage>
</organism>
<dbReference type="AlphaFoldDB" id="A0A645EMX4"/>
<reference evidence="1" key="1">
    <citation type="submission" date="2019-08" db="EMBL/GenBank/DDBJ databases">
        <authorList>
            <person name="Kucharzyk K."/>
            <person name="Murdoch R.W."/>
            <person name="Higgins S."/>
            <person name="Loffler F."/>
        </authorList>
    </citation>
    <scope>NUCLEOTIDE SEQUENCE</scope>
</reference>
<evidence type="ECO:0000313" key="1">
    <source>
        <dbReference type="EMBL" id="MPN02796.1"/>
    </source>
</evidence>
<accession>A0A645EMX4</accession>
<gene>
    <name evidence="1" type="ORF">SDC9_150013</name>
</gene>